<dbReference type="SUPFAM" id="SSF81383">
    <property type="entry name" value="F-box domain"/>
    <property type="match status" value="1"/>
</dbReference>
<dbReference type="PANTHER" id="PTHR39741">
    <property type="entry name" value="F-BOX DOMAIN CONTAINING PROTEIN, EXPRESSED"/>
    <property type="match status" value="1"/>
</dbReference>
<dbReference type="RefSeq" id="XP_020437627.1">
    <property type="nucleotide sequence ID" value="XM_020572484.1"/>
</dbReference>
<dbReference type="InterPro" id="IPR036047">
    <property type="entry name" value="F-box-like_dom_sf"/>
</dbReference>
<sequence length="446" mass="51427">MSVLDIGSLYSMSLVSTLFNDLSNDFEIWKPKCRLNNMKRNYLEKITLLTNPQTISTEKQTFHQLKSSIMTTRECRFYTDDLTPYSDEAGAWKRLYNDLGSILFNNSYDLIASAIESSSCDSETQDIENTLVPNKKFWSSKGSNDISSSEYLIYKLEQSVCIVSSVQIHVYKAFFQPSSPIYSPQTIRISVGFSPNNMHFISEEFIVEQTDEPQTFYFDPRLVVGGYIRIDLYGHHQTQTSDGMYYTVIRYVCVDGRSVGCIENKQELCLSMLKFATKHIDTNTILETDKFNGCDNLNQLLSHLKSQMALKLDRLKVYNHVMNSILQDIVEGNHKKAAYNAINFNMRSTKIFNLFLKTSDEAISEFKNYSLYQAYLFTITILEQLNDIITVDEIKSIFTLKSNNLADILVEIKMLIKSEHDFKPSIKKRLDSPLNSFFAHFIKQKK</sequence>
<dbReference type="GeneID" id="31357004"/>
<dbReference type="PANTHER" id="PTHR39741:SF2">
    <property type="entry name" value="F-BOX DOMAIN-CONTAINING PROTEIN"/>
    <property type="match status" value="1"/>
</dbReference>
<proteinExistence type="predicted"/>
<dbReference type="EMBL" id="ADBJ01000007">
    <property type="protein sequence ID" value="EFA85519.1"/>
    <property type="molecule type" value="Genomic_DNA"/>
</dbReference>
<organism evidence="1 2">
    <name type="scientific">Heterostelium pallidum (strain ATCC 26659 / Pp 5 / PN500)</name>
    <name type="common">Cellular slime mold</name>
    <name type="synonym">Polysphondylium pallidum</name>
    <dbReference type="NCBI Taxonomy" id="670386"/>
    <lineage>
        <taxon>Eukaryota</taxon>
        <taxon>Amoebozoa</taxon>
        <taxon>Evosea</taxon>
        <taxon>Eumycetozoa</taxon>
        <taxon>Dictyostelia</taxon>
        <taxon>Acytosteliales</taxon>
        <taxon>Acytosteliaceae</taxon>
        <taxon>Heterostelium</taxon>
    </lineage>
</organism>
<gene>
    <name evidence="1" type="ORF">PPL_01476</name>
</gene>
<evidence type="ECO:0000313" key="1">
    <source>
        <dbReference type="EMBL" id="EFA85519.1"/>
    </source>
</evidence>
<dbReference type="InParanoid" id="D3AZD6"/>
<keyword evidence="2" id="KW-1185">Reference proteome</keyword>
<accession>D3AZD6</accession>
<reference evidence="1 2" key="1">
    <citation type="journal article" date="2011" name="Genome Res.">
        <title>Phylogeny-wide analysis of social amoeba genomes highlights ancient origins for complex intercellular communication.</title>
        <authorList>
            <person name="Heidel A.J."/>
            <person name="Lawal H.M."/>
            <person name="Felder M."/>
            <person name="Schilde C."/>
            <person name="Helps N.R."/>
            <person name="Tunggal B."/>
            <person name="Rivero F."/>
            <person name="John U."/>
            <person name="Schleicher M."/>
            <person name="Eichinger L."/>
            <person name="Platzer M."/>
            <person name="Noegel A.A."/>
            <person name="Schaap P."/>
            <person name="Gloeckner G."/>
        </authorList>
    </citation>
    <scope>NUCLEOTIDE SEQUENCE [LARGE SCALE GENOMIC DNA]</scope>
    <source>
        <strain evidence="2">ATCC 26659 / Pp 5 / PN500</strain>
    </source>
</reference>
<dbReference type="STRING" id="670386.D3AZD6"/>
<protein>
    <submittedName>
        <fullName evidence="1">Uncharacterized protein</fullName>
    </submittedName>
</protein>
<dbReference type="AlphaFoldDB" id="D3AZD6"/>
<dbReference type="Proteomes" id="UP000001396">
    <property type="component" value="Unassembled WGS sequence"/>
</dbReference>
<dbReference type="FunCoup" id="D3AZD6">
    <property type="interactions" value="805"/>
</dbReference>
<evidence type="ECO:0000313" key="2">
    <source>
        <dbReference type="Proteomes" id="UP000001396"/>
    </source>
</evidence>
<comment type="caution">
    <text evidence="1">The sequence shown here is derived from an EMBL/GenBank/DDBJ whole genome shotgun (WGS) entry which is preliminary data.</text>
</comment>
<dbReference type="InterPro" id="IPR055336">
    <property type="entry name" value="At4g00755-like"/>
</dbReference>
<name>D3AZD6_HETP5</name>